<dbReference type="InParanoid" id="A0A7J7DXD4"/>
<reference evidence="3 4" key="1">
    <citation type="journal article" date="2020" name="Nat. Commun.">
        <title>Genome of Tripterygium wilfordii and identification of cytochrome P450 involved in triptolide biosynthesis.</title>
        <authorList>
            <person name="Tu L."/>
            <person name="Su P."/>
            <person name="Zhang Z."/>
            <person name="Gao L."/>
            <person name="Wang J."/>
            <person name="Hu T."/>
            <person name="Zhou J."/>
            <person name="Zhang Y."/>
            <person name="Zhao Y."/>
            <person name="Liu Y."/>
            <person name="Song Y."/>
            <person name="Tong Y."/>
            <person name="Lu Y."/>
            <person name="Yang J."/>
            <person name="Xu C."/>
            <person name="Jia M."/>
            <person name="Peters R.J."/>
            <person name="Huang L."/>
            <person name="Gao W."/>
        </authorList>
    </citation>
    <scope>NUCLEOTIDE SEQUENCE [LARGE SCALE GENOMIC DNA]</scope>
    <source>
        <strain evidence="4">cv. XIE 37</strain>
        <tissue evidence="3">Leaf</tissue>
    </source>
</reference>
<dbReference type="InterPro" id="IPR051304">
    <property type="entry name" value="SCF_F-box_domain"/>
</dbReference>
<dbReference type="Pfam" id="PF00646">
    <property type="entry name" value="F-box"/>
    <property type="match status" value="1"/>
</dbReference>
<feature type="domain" description="F-box" evidence="1">
    <location>
        <begin position="7"/>
        <end position="40"/>
    </location>
</feature>
<evidence type="ECO:0000259" key="1">
    <source>
        <dbReference type="Pfam" id="PF00646"/>
    </source>
</evidence>
<organism evidence="3 4">
    <name type="scientific">Tripterygium wilfordii</name>
    <name type="common">Thunder God vine</name>
    <dbReference type="NCBI Taxonomy" id="458696"/>
    <lineage>
        <taxon>Eukaryota</taxon>
        <taxon>Viridiplantae</taxon>
        <taxon>Streptophyta</taxon>
        <taxon>Embryophyta</taxon>
        <taxon>Tracheophyta</taxon>
        <taxon>Spermatophyta</taxon>
        <taxon>Magnoliopsida</taxon>
        <taxon>eudicotyledons</taxon>
        <taxon>Gunneridae</taxon>
        <taxon>Pentapetalae</taxon>
        <taxon>rosids</taxon>
        <taxon>fabids</taxon>
        <taxon>Celastrales</taxon>
        <taxon>Celastraceae</taxon>
        <taxon>Tripterygium</taxon>
    </lineage>
</organism>
<name>A0A7J7DXD4_TRIWF</name>
<dbReference type="EMBL" id="JAAARO010000002">
    <property type="protein sequence ID" value="KAF5751025.1"/>
    <property type="molecule type" value="Genomic_DNA"/>
</dbReference>
<evidence type="ECO:0000313" key="3">
    <source>
        <dbReference type="EMBL" id="KAF5751025.1"/>
    </source>
</evidence>
<dbReference type="OrthoDB" id="599103at2759"/>
<dbReference type="InterPro" id="IPR001810">
    <property type="entry name" value="F-box_dom"/>
</dbReference>
<dbReference type="PANTHER" id="PTHR47123">
    <property type="entry name" value="F-BOX PROTEIN SKIP23"/>
    <property type="match status" value="1"/>
</dbReference>
<dbReference type="Pfam" id="PF03478">
    <property type="entry name" value="Beta-prop_KIB1-4"/>
    <property type="match status" value="1"/>
</dbReference>
<gene>
    <name evidence="3" type="ORF">HS088_TW02G00035</name>
</gene>
<dbReference type="Proteomes" id="UP000593562">
    <property type="component" value="Unassembled WGS sequence"/>
</dbReference>
<evidence type="ECO:0000259" key="2">
    <source>
        <dbReference type="Pfam" id="PF03478"/>
    </source>
</evidence>
<accession>A0A7J7DXD4</accession>
<evidence type="ECO:0000313" key="4">
    <source>
        <dbReference type="Proteomes" id="UP000593562"/>
    </source>
</evidence>
<comment type="caution">
    <text evidence="3">The sequence shown here is derived from an EMBL/GenBank/DDBJ whole genome shotgun (WGS) entry which is preliminary data.</text>
</comment>
<sequence>MANMAQWTELPKDLLLLIAKTLETQIDYLRFRSVCPSWRSSAPPKPRALLGHFSVSDNPSTCSNNYHVSKRTIYIVELPERTHQNQTPSHQWLIKVEEDVSGRMHLLHPLFNSFFKTLPANFPRVMDLLNTRVLQLGDEYVRQCRTNYSPSNGPLKGTRQFLHIGKVAFMGLSCNNDDDYVLLGPSSSGGLTMFSSRDNQWTAMGDHRLNYVDVTAFHGKFYAIEKRGMTSIIDPCCPSKFTSFKSLRLGDDTKQFLVESSGDLLLVDMNVSAWVRQYWDFKPMDNNCIFSFTVFKLDGQKWEPVKSLGDSVLFLSDYSTFSASASDVSGVQGNCIIFSYGSFMYIEEEDDQSKRSSTYIFDLENDNVKCANEKPEYSKLFWPPPDWVTSMGK</sequence>
<protein>
    <submittedName>
        <fullName evidence="3">F-box protein SKIP23</fullName>
    </submittedName>
</protein>
<keyword evidence="4" id="KW-1185">Reference proteome</keyword>
<dbReference type="PANTHER" id="PTHR47123:SF15">
    <property type="entry name" value="F-BOX PROTEIN SKIP23"/>
    <property type="match status" value="1"/>
</dbReference>
<dbReference type="Gene3D" id="1.20.1280.50">
    <property type="match status" value="1"/>
</dbReference>
<dbReference type="AlphaFoldDB" id="A0A7J7DXD4"/>
<proteinExistence type="predicted"/>
<dbReference type="InterPro" id="IPR005174">
    <property type="entry name" value="KIB1-4_b-propeller"/>
</dbReference>
<feature type="domain" description="KIB1-4 beta-propeller" evidence="2">
    <location>
        <begin position="66"/>
        <end position="350"/>
    </location>
</feature>